<keyword evidence="2" id="KW-1185">Reference proteome</keyword>
<dbReference type="EMBL" id="ANAH02000066">
    <property type="protein sequence ID" value="EPX56543.1"/>
    <property type="molecule type" value="Genomic_DNA"/>
</dbReference>
<evidence type="ECO:0000313" key="2">
    <source>
        <dbReference type="Proteomes" id="UP000011682"/>
    </source>
</evidence>
<evidence type="ECO:0000313" key="1">
    <source>
        <dbReference type="EMBL" id="EPX56543.1"/>
    </source>
</evidence>
<proteinExistence type="predicted"/>
<dbReference type="Proteomes" id="UP000011682">
    <property type="component" value="Unassembled WGS sequence"/>
</dbReference>
<dbReference type="AlphaFoldDB" id="S9QJA5"/>
<dbReference type="RefSeq" id="WP_002620846.1">
    <property type="nucleotide sequence ID" value="NZ_ANAH02000066.1"/>
</dbReference>
<reference evidence="1" key="1">
    <citation type="submission" date="2013-05" db="EMBL/GenBank/DDBJ databases">
        <title>Genome assembly of Cystobacter fuscus DSM 2262.</title>
        <authorList>
            <person name="Sharma G."/>
            <person name="Khatri I."/>
            <person name="Kaur C."/>
            <person name="Mayilraj S."/>
            <person name="Subramanian S."/>
        </authorList>
    </citation>
    <scope>NUCLEOTIDE SEQUENCE [LARGE SCALE GENOMIC DNA]</scope>
    <source>
        <strain evidence="1">DSM 2262</strain>
    </source>
</reference>
<organism evidence="1 2">
    <name type="scientific">Cystobacter fuscus (strain ATCC 25194 / DSM 2262 / NBRC 100088 / M29)</name>
    <dbReference type="NCBI Taxonomy" id="1242864"/>
    <lineage>
        <taxon>Bacteria</taxon>
        <taxon>Pseudomonadati</taxon>
        <taxon>Myxococcota</taxon>
        <taxon>Myxococcia</taxon>
        <taxon>Myxococcales</taxon>
        <taxon>Cystobacterineae</taxon>
        <taxon>Archangiaceae</taxon>
        <taxon>Cystobacter</taxon>
    </lineage>
</organism>
<protein>
    <submittedName>
        <fullName evidence="1">Uncharacterized protein</fullName>
    </submittedName>
</protein>
<sequence>MAIGRGMCGGGFQLEEGVRYSVRLIAVDMAGNEAVAPGGPLIIQGPRP</sequence>
<accession>S9QJA5</accession>
<gene>
    <name evidence="1" type="ORF">D187_007885</name>
</gene>
<name>S9QJA5_CYSF2</name>
<comment type="caution">
    <text evidence="1">The sequence shown here is derived from an EMBL/GenBank/DDBJ whole genome shotgun (WGS) entry which is preliminary data.</text>
</comment>